<protein>
    <submittedName>
        <fullName evidence="1">Uncharacterized protein</fullName>
    </submittedName>
</protein>
<dbReference type="EMBL" id="CP048632">
    <property type="protein sequence ID" value="QIB39309.1"/>
    <property type="molecule type" value="Genomic_DNA"/>
</dbReference>
<dbReference type="RefSeq" id="WP_164056530.1">
    <property type="nucleotide sequence ID" value="NZ_CP048632.1"/>
</dbReference>
<dbReference type="AlphaFoldDB" id="A0A7L5BKA7"/>
<name>A0A7L5BKA7_9HYPH</name>
<reference evidence="1 2" key="1">
    <citation type="submission" date="2020-02" db="EMBL/GenBank/DDBJ databases">
        <title>Plant-Promoting Endophytic Bacterium Rhizobium oryzihabitans sp. nov., Isolated from the Root of Rice.</title>
        <authorList>
            <person name="zhao J."/>
            <person name="Zhang G."/>
        </authorList>
    </citation>
    <scope>NUCLEOTIDE SEQUENCE [LARGE SCALE GENOMIC DNA]</scope>
    <source>
        <strain evidence="1 2">M15</strain>
    </source>
</reference>
<dbReference type="KEGG" id="roy:G3A56_15950"/>
<keyword evidence="2" id="KW-1185">Reference proteome</keyword>
<evidence type="ECO:0000313" key="2">
    <source>
        <dbReference type="Proteomes" id="UP000464865"/>
    </source>
</evidence>
<organism evidence="1 2">
    <name type="scientific">Rhizobium oryzihabitans</name>
    <dbReference type="NCBI Taxonomy" id="2267833"/>
    <lineage>
        <taxon>Bacteria</taxon>
        <taxon>Pseudomonadati</taxon>
        <taxon>Pseudomonadota</taxon>
        <taxon>Alphaproteobacteria</taxon>
        <taxon>Hyphomicrobiales</taxon>
        <taxon>Rhizobiaceae</taxon>
        <taxon>Rhizobium/Agrobacterium group</taxon>
        <taxon>Rhizobium</taxon>
    </lineage>
</organism>
<accession>A0A7L5BKA7</accession>
<dbReference type="Proteomes" id="UP000464865">
    <property type="component" value="Chromosome M15-11"/>
</dbReference>
<gene>
    <name evidence="1" type="ORF">G3A56_15950</name>
</gene>
<sequence>MADTVKHTRVPWGVEGKGLKLLIGPKRLSDGKVSPVVASVDIHPDHTSETKRKIEADVLLIAAAPDLLGALKDIEAAALQGFLTPNYCADIVIAAIAKAEGRS</sequence>
<proteinExistence type="predicted"/>
<evidence type="ECO:0000313" key="1">
    <source>
        <dbReference type="EMBL" id="QIB39309.1"/>
    </source>
</evidence>